<dbReference type="PANTHER" id="PTHR45783:SF3">
    <property type="entry name" value="KINESIN LIGHT CHAIN"/>
    <property type="match status" value="1"/>
</dbReference>
<dbReference type="STRING" id="334426.A0A0R3PK23"/>
<dbReference type="GO" id="GO:0005871">
    <property type="term" value="C:kinesin complex"/>
    <property type="evidence" value="ECO:0007669"/>
    <property type="project" value="InterPro"/>
</dbReference>
<accession>A0A0R3PK23</accession>
<evidence type="ECO:0000256" key="4">
    <source>
        <dbReference type="ARBA" id="ARBA00022803"/>
    </source>
</evidence>
<gene>
    <name evidence="5" type="ORF">ACOC_LOCUS4885</name>
</gene>
<keyword evidence="3" id="KW-0677">Repeat</keyword>
<dbReference type="PANTHER" id="PTHR45783">
    <property type="entry name" value="KINESIN LIGHT CHAIN"/>
    <property type="match status" value="1"/>
</dbReference>
<name>A0A0R3PK23_ANGCS</name>
<comment type="subcellular location">
    <subcellularLocation>
        <location evidence="1">Cytoplasm</location>
    </subcellularLocation>
</comment>
<dbReference type="GO" id="GO:0005737">
    <property type="term" value="C:cytoplasm"/>
    <property type="evidence" value="ECO:0007669"/>
    <property type="project" value="UniProtKB-SubCell"/>
</dbReference>
<keyword evidence="4" id="KW-0802">TPR repeat</keyword>
<evidence type="ECO:0000256" key="3">
    <source>
        <dbReference type="ARBA" id="ARBA00022737"/>
    </source>
</evidence>
<dbReference type="EMBL" id="UYYA01003835">
    <property type="protein sequence ID" value="VDM56470.1"/>
    <property type="molecule type" value="Genomic_DNA"/>
</dbReference>
<dbReference type="GO" id="GO:0007018">
    <property type="term" value="P:microtubule-based movement"/>
    <property type="evidence" value="ECO:0007669"/>
    <property type="project" value="TreeGrafter"/>
</dbReference>
<sequence length="102" mass="11119">MPVAVSKQENKSRSLISDKKYRCMYCKADDREAIKEKGGTDAGPIARHDHSGWHKAAKVDSPTVTTTLKNLGARRGKYEAEETLEDVALRAKKAAGAVSTIC</sequence>
<dbReference type="AlphaFoldDB" id="A0A0R3PK23"/>
<dbReference type="OrthoDB" id="413723at2759"/>
<keyword evidence="6" id="KW-1185">Reference proteome</keyword>
<dbReference type="WBParaSite" id="ACOC_0000488401-mRNA-1">
    <property type="protein sequence ID" value="ACOC_0000488401-mRNA-1"/>
    <property type="gene ID" value="ACOC_0000488401"/>
</dbReference>
<evidence type="ECO:0000313" key="5">
    <source>
        <dbReference type="EMBL" id="VDM56470.1"/>
    </source>
</evidence>
<evidence type="ECO:0000313" key="6">
    <source>
        <dbReference type="Proteomes" id="UP000267027"/>
    </source>
</evidence>
<proteinExistence type="predicted"/>
<organism evidence="7">
    <name type="scientific">Angiostrongylus costaricensis</name>
    <name type="common">Nematode worm</name>
    <dbReference type="NCBI Taxonomy" id="334426"/>
    <lineage>
        <taxon>Eukaryota</taxon>
        <taxon>Metazoa</taxon>
        <taxon>Ecdysozoa</taxon>
        <taxon>Nematoda</taxon>
        <taxon>Chromadorea</taxon>
        <taxon>Rhabditida</taxon>
        <taxon>Rhabditina</taxon>
        <taxon>Rhabditomorpha</taxon>
        <taxon>Strongyloidea</taxon>
        <taxon>Metastrongylidae</taxon>
        <taxon>Angiostrongylus</taxon>
    </lineage>
</organism>
<keyword evidence="2" id="KW-0963">Cytoplasm</keyword>
<reference evidence="7" key="1">
    <citation type="submission" date="2017-02" db="UniProtKB">
        <authorList>
            <consortium name="WormBaseParasite"/>
        </authorList>
    </citation>
    <scope>IDENTIFICATION</scope>
</reference>
<dbReference type="InterPro" id="IPR011990">
    <property type="entry name" value="TPR-like_helical_dom_sf"/>
</dbReference>
<evidence type="ECO:0000313" key="7">
    <source>
        <dbReference type="WBParaSite" id="ACOC_0000488401-mRNA-1"/>
    </source>
</evidence>
<reference evidence="5 6" key="2">
    <citation type="submission" date="2018-11" db="EMBL/GenBank/DDBJ databases">
        <authorList>
            <consortium name="Pathogen Informatics"/>
        </authorList>
    </citation>
    <scope>NUCLEOTIDE SEQUENCE [LARGE SCALE GENOMIC DNA]</scope>
    <source>
        <strain evidence="5 6">Costa Rica</strain>
    </source>
</reference>
<evidence type="ECO:0000256" key="1">
    <source>
        <dbReference type="ARBA" id="ARBA00004496"/>
    </source>
</evidence>
<protein>
    <submittedName>
        <fullName evidence="7">DUF2188 domain-containing protein</fullName>
    </submittedName>
</protein>
<dbReference type="InterPro" id="IPR002151">
    <property type="entry name" value="Kinesin_light"/>
</dbReference>
<dbReference type="Gene3D" id="1.25.40.10">
    <property type="entry name" value="Tetratricopeptide repeat domain"/>
    <property type="match status" value="1"/>
</dbReference>
<dbReference type="Proteomes" id="UP000267027">
    <property type="component" value="Unassembled WGS sequence"/>
</dbReference>
<dbReference type="GO" id="GO:0019894">
    <property type="term" value="F:kinesin binding"/>
    <property type="evidence" value="ECO:0007669"/>
    <property type="project" value="TreeGrafter"/>
</dbReference>
<evidence type="ECO:0000256" key="2">
    <source>
        <dbReference type="ARBA" id="ARBA00022490"/>
    </source>
</evidence>